<feature type="domain" description="Helicase C-terminal" evidence="10">
    <location>
        <begin position="234"/>
        <end position="377"/>
    </location>
</feature>
<dbReference type="PANTHER" id="PTHR47963">
    <property type="entry name" value="DEAD-BOX ATP-DEPENDENT RNA HELICASE 47, MITOCHONDRIAL"/>
    <property type="match status" value="1"/>
</dbReference>
<dbReference type="GO" id="GO:0003724">
    <property type="term" value="F:RNA helicase activity"/>
    <property type="evidence" value="ECO:0007669"/>
    <property type="project" value="UniProtKB-EC"/>
</dbReference>
<dbReference type="InterPro" id="IPR012677">
    <property type="entry name" value="Nucleotide-bd_a/b_plait_sf"/>
</dbReference>
<dbReference type="PROSITE" id="PS51194">
    <property type="entry name" value="HELICASE_CTER"/>
    <property type="match status" value="1"/>
</dbReference>
<keyword evidence="4 7" id="KW-0347">Helicase</keyword>
<dbReference type="EC" id="3.6.4.13" evidence="1"/>
<dbReference type="GO" id="GO:0009409">
    <property type="term" value="P:response to cold"/>
    <property type="evidence" value="ECO:0007669"/>
    <property type="project" value="TreeGrafter"/>
</dbReference>
<dbReference type="EMBL" id="JADIMZ010000096">
    <property type="protein sequence ID" value="MBO8432894.1"/>
    <property type="molecule type" value="Genomic_DNA"/>
</dbReference>
<name>A0A9D9DS07_9BACT</name>
<evidence type="ECO:0000313" key="13">
    <source>
        <dbReference type="Proteomes" id="UP000823612"/>
    </source>
</evidence>
<dbReference type="InterPro" id="IPR001650">
    <property type="entry name" value="Helicase_C-like"/>
</dbReference>
<dbReference type="GO" id="GO:0005840">
    <property type="term" value="C:ribosome"/>
    <property type="evidence" value="ECO:0007669"/>
    <property type="project" value="TreeGrafter"/>
</dbReference>
<evidence type="ECO:0000259" key="11">
    <source>
        <dbReference type="PROSITE" id="PS51195"/>
    </source>
</evidence>
<dbReference type="Gene3D" id="3.30.70.330">
    <property type="match status" value="1"/>
</dbReference>
<feature type="compositionally biased region" description="Basic and acidic residues" evidence="8">
    <location>
        <begin position="600"/>
        <end position="634"/>
    </location>
</feature>
<evidence type="ECO:0000256" key="3">
    <source>
        <dbReference type="ARBA" id="ARBA00022801"/>
    </source>
</evidence>
<dbReference type="Pfam" id="PF00271">
    <property type="entry name" value="Helicase_C"/>
    <property type="match status" value="1"/>
</dbReference>
<dbReference type="Pfam" id="PF03880">
    <property type="entry name" value="DbpA"/>
    <property type="match status" value="1"/>
</dbReference>
<dbReference type="GO" id="GO:0033592">
    <property type="term" value="F:RNA strand annealing activity"/>
    <property type="evidence" value="ECO:0007669"/>
    <property type="project" value="TreeGrafter"/>
</dbReference>
<dbReference type="CDD" id="cd12252">
    <property type="entry name" value="RRM_DbpA"/>
    <property type="match status" value="1"/>
</dbReference>
<gene>
    <name evidence="12" type="ORF">IAB08_06345</name>
</gene>
<dbReference type="SMART" id="SM00490">
    <property type="entry name" value="HELICc"/>
    <property type="match status" value="1"/>
</dbReference>
<keyword evidence="2 7" id="KW-0547">Nucleotide-binding</keyword>
<accession>A0A9D9DS07</accession>
<feature type="compositionally biased region" description="Basic and acidic residues" evidence="8">
    <location>
        <begin position="688"/>
        <end position="700"/>
    </location>
</feature>
<comment type="caution">
    <text evidence="12">The sequence shown here is derived from an EMBL/GenBank/DDBJ whole genome shotgun (WGS) entry which is preliminary data.</text>
</comment>
<evidence type="ECO:0000256" key="2">
    <source>
        <dbReference type="ARBA" id="ARBA00022741"/>
    </source>
</evidence>
<dbReference type="InterPro" id="IPR005580">
    <property type="entry name" value="DbpA/CsdA_RNA-bd_dom"/>
</dbReference>
<evidence type="ECO:0000313" key="12">
    <source>
        <dbReference type="EMBL" id="MBO8432894.1"/>
    </source>
</evidence>
<dbReference type="InterPro" id="IPR044742">
    <property type="entry name" value="DEAD/DEAH_RhlB"/>
</dbReference>
<dbReference type="GO" id="GO:0016787">
    <property type="term" value="F:hydrolase activity"/>
    <property type="evidence" value="ECO:0007669"/>
    <property type="project" value="UniProtKB-KW"/>
</dbReference>
<keyword evidence="5 7" id="KW-0067">ATP-binding</keyword>
<reference evidence="12" key="2">
    <citation type="journal article" date="2021" name="PeerJ">
        <title>Extensive microbial diversity within the chicken gut microbiome revealed by metagenomics and culture.</title>
        <authorList>
            <person name="Gilroy R."/>
            <person name="Ravi A."/>
            <person name="Getino M."/>
            <person name="Pursley I."/>
            <person name="Horton D.L."/>
            <person name="Alikhan N.F."/>
            <person name="Baker D."/>
            <person name="Gharbi K."/>
            <person name="Hall N."/>
            <person name="Watson M."/>
            <person name="Adriaenssens E.M."/>
            <person name="Foster-Nyarko E."/>
            <person name="Jarju S."/>
            <person name="Secka A."/>
            <person name="Antonio M."/>
            <person name="Oren A."/>
            <person name="Chaudhuri R.R."/>
            <person name="La Ragione R."/>
            <person name="Hildebrand F."/>
            <person name="Pallen M.J."/>
        </authorList>
    </citation>
    <scope>NUCLEOTIDE SEQUENCE</scope>
    <source>
        <strain evidence="12">2889</strain>
    </source>
</reference>
<protein>
    <recommendedName>
        <fullName evidence="1">RNA helicase</fullName>
        <ecNumber evidence="1">3.6.4.13</ecNumber>
    </recommendedName>
</protein>
<dbReference type="InterPro" id="IPR027417">
    <property type="entry name" value="P-loop_NTPase"/>
</dbReference>
<feature type="domain" description="DEAD-box RNA helicase Q" evidence="11">
    <location>
        <begin position="1"/>
        <end position="29"/>
    </location>
</feature>
<dbReference type="InterPro" id="IPR014001">
    <property type="entry name" value="Helicase_ATP-bd"/>
</dbReference>
<dbReference type="AlphaFoldDB" id="A0A9D9DS07"/>
<evidence type="ECO:0000259" key="10">
    <source>
        <dbReference type="PROSITE" id="PS51194"/>
    </source>
</evidence>
<keyword evidence="3 7" id="KW-0378">Hydrolase</keyword>
<dbReference type="InterPro" id="IPR011545">
    <property type="entry name" value="DEAD/DEAH_box_helicase_dom"/>
</dbReference>
<evidence type="ECO:0000256" key="7">
    <source>
        <dbReference type="RuleBase" id="RU000492"/>
    </source>
</evidence>
<dbReference type="GO" id="GO:0005524">
    <property type="term" value="F:ATP binding"/>
    <property type="evidence" value="ECO:0007669"/>
    <property type="project" value="UniProtKB-KW"/>
</dbReference>
<feature type="compositionally biased region" description="Basic and acidic residues" evidence="8">
    <location>
        <begin position="651"/>
        <end position="664"/>
    </location>
</feature>
<dbReference type="InterPro" id="IPR014014">
    <property type="entry name" value="RNA_helicase_DEAD_Q_motif"/>
</dbReference>
<dbReference type="Proteomes" id="UP000823612">
    <property type="component" value="Unassembled WGS sequence"/>
</dbReference>
<dbReference type="CDD" id="cd00268">
    <property type="entry name" value="DEADc"/>
    <property type="match status" value="1"/>
</dbReference>
<organism evidence="12 13">
    <name type="scientific">Candidatus Pullibacteroides excrementavium</name>
    <dbReference type="NCBI Taxonomy" id="2840905"/>
    <lineage>
        <taxon>Bacteria</taxon>
        <taxon>Pseudomonadati</taxon>
        <taxon>Bacteroidota</taxon>
        <taxon>Bacteroidia</taxon>
        <taxon>Bacteroidales</taxon>
        <taxon>Candidatus Pullibacteroides</taxon>
    </lineage>
</organism>
<dbReference type="PROSITE" id="PS51192">
    <property type="entry name" value="HELICASE_ATP_BIND_1"/>
    <property type="match status" value="1"/>
</dbReference>
<dbReference type="CDD" id="cd18787">
    <property type="entry name" value="SF2_C_DEAD"/>
    <property type="match status" value="1"/>
</dbReference>
<evidence type="ECO:0000256" key="4">
    <source>
        <dbReference type="ARBA" id="ARBA00022806"/>
    </source>
</evidence>
<dbReference type="Gene3D" id="3.40.50.300">
    <property type="entry name" value="P-loop containing nucleotide triphosphate hydrolases"/>
    <property type="match status" value="2"/>
</dbReference>
<sequence>MTFSDFNLRPEILAAIEDLGFSEPMPVQAKVLPILLTTETDMVALAQTGTGKTAAFGLPLIEKCNPKDKTVEALVLSPTRELCMQIAKDLKNFSKNIPDLRICAVYGGASIERQLDEIARGVKIVVATPGRMLDILRRGKIDFSHLHTVVFDEADEMLNMGFRDELDGILENTPEDKHTWLFSATMPKEIRQIANHYMHEPQEVTIGTKNEGSANVTHHYYMVNSKDRYLALKRIIDFYPDIYSIIFCRTRRETQEVAEQLIKDGYNADALHGDLSQAQRDNAMSRFRLKNLQLLVATDVAARGLDVNNLTHVLNYNLPDEIEQYIHRSGRTGRASATGISIAIITPREKSRLRAIEKVLKKEFILQHIPQGEEICEKQLLYQVNKMMQLDMGEGAGPIDKYLPAIYERLEDLSKEEIIKRFVWREFNRFSEYYANAPIVQDMGDGRQKAKSDTKRGQKGVEEGLTRIFVNLGHMDGIKPQSMMGIINDTVGSKDARIGRIEIYKTCSFVEIDERYQQEVLDGLNHTVWGDRKLYAESAKGEEKAKGKRTSERMAAQEESLDKQGSERRSSSRRKDSGRHRDDWDGFDYEDSPRSASRKRASEEDFYSEKPERSERASRKPGRKDSASAKDSRSRASKRKREDVWDDFYQDDYRRGSRGGRQEWMDLDSLGFDQEGYEKPKKSKRKKQESDQGSYKESRRSSQRASRGGYDFSAFETDTYGNTRKKQNKRSASPKKSKKDKGGKRKRK</sequence>
<reference evidence="12" key="1">
    <citation type="submission" date="2020-10" db="EMBL/GenBank/DDBJ databases">
        <authorList>
            <person name="Gilroy R."/>
        </authorList>
    </citation>
    <scope>NUCLEOTIDE SEQUENCE</scope>
    <source>
        <strain evidence="12">2889</strain>
    </source>
</reference>
<feature type="compositionally biased region" description="Basic and acidic residues" evidence="8">
    <location>
        <begin position="538"/>
        <end position="584"/>
    </location>
</feature>
<feature type="region of interest" description="Disordered" evidence="8">
    <location>
        <begin position="538"/>
        <end position="748"/>
    </location>
</feature>
<feature type="compositionally biased region" description="Basic residues" evidence="8">
    <location>
        <begin position="723"/>
        <end position="748"/>
    </location>
</feature>
<dbReference type="Pfam" id="PF00270">
    <property type="entry name" value="DEAD"/>
    <property type="match status" value="1"/>
</dbReference>
<comment type="similarity">
    <text evidence="7">Belongs to the DEAD box helicase family.</text>
</comment>
<dbReference type="GO" id="GO:0005829">
    <property type="term" value="C:cytosol"/>
    <property type="evidence" value="ECO:0007669"/>
    <property type="project" value="TreeGrafter"/>
</dbReference>
<evidence type="ECO:0000256" key="5">
    <source>
        <dbReference type="ARBA" id="ARBA00022840"/>
    </source>
</evidence>
<feature type="domain" description="Helicase ATP-binding" evidence="9">
    <location>
        <begin position="33"/>
        <end position="204"/>
    </location>
</feature>
<proteinExistence type="inferred from homology"/>
<dbReference type="SMART" id="SM00487">
    <property type="entry name" value="DEXDc"/>
    <property type="match status" value="1"/>
</dbReference>
<dbReference type="PROSITE" id="PS00039">
    <property type="entry name" value="DEAD_ATP_HELICASE"/>
    <property type="match status" value="1"/>
</dbReference>
<dbReference type="PROSITE" id="PS51195">
    <property type="entry name" value="Q_MOTIF"/>
    <property type="match status" value="1"/>
</dbReference>
<dbReference type="SUPFAM" id="SSF52540">
    <property type="entry name" value="P-loop containing nucleoside triphosphate hydrolases"/>
    <property type="match status" value="1"/>
</dbReference>
<dbReference type="PANTHER" id="PTHR47963:SF8">
    <property type="entry name" value="ATP-DEPENDENT RNA HELICASE DEAD"/>
    <property type="match status" value="1"/>
</dbReference>
<dbReference type="InterPro" id="IPR000629">
    <property type="entry name" value="RNA-helicase_DEAD-box_CS"/>
</dbReference>
<evidence type="ECO:0000256" key="6">
    <source>
        <dbReference type="PROSITE-ProRule" id="PRU00552"/>
    </source>
</evidence>
<dbReference type="InterPro" id="IPR050547">
    <property type="entry name" value="DEAD_box_RNA_helicases"/>
</dbReference>
<evidence type="ECO:0000256" key="1">
    <source>
        <dbReference type="ARBA" id="ARBA00012552"/>
    </source>
</evidence>
<feature type="short sequence motif" description="Q motif" evidence="6">
    <location>
        <begin position="1"/>
        <end position="29"/>
    </location>
</feature>
<evidence type="ECO:0000256" key="8">
    <source>
        <dbReference type="SAM" id="MobiDB-lite"/>
    </source>
</evidence>
<evidence type="ECO:0000259" key="9">
    <source>
        <dbReference type="PROSITE" id="PS51192"/>
    </source>
</evidence>